<organism evidence="1 2">
    <name type="scientific">Marine Group I thaumarchaeote</name>
    <dbReference type="NCBI Taxonomy" id="2511932"/>
    <lineage>
        <taxon>Archaea</taxon>
        <taxon>Nitrososphaerota</taxon>
        <taxon>Marine Group I</taxon>
    </lineage>
</organism>
<protein>
    <recommendedName>
        <fullName evidence="3">DUF5655 domain-containing protein</fullName>
    </recommendedName>
</protein>
<accession>A0A7K4MHN5</accession>
<evidence type="ECO:0008006" key="3">
    <source>
        <dbReference type="Google" id="ProtNLM"/>
    </source>
</evidence>
<dbReference type="EMBL" id="JACATE010000006">
    <property type="protein sequence ID" value="NWJ28698.1"/>
    <property type="molecule type" value="Genomic_DNA"/>
</dbReference>
<comment type="caution">
    <text evidence="1">The sequence shown here is derived from an EMBL/GenBank/DDBJ whole genome shotgun (WGS) entry which is preliminary data.</text>
</comment>
<proteinExistence type="predicted"/>
<evidence type="ECO:0000313" key="2">
    <source>
        <dbReference type="Proteomes" id="UP000563820"/>
    </source>
</evidence>
<evidence type="ECO:0000313" key="1">
    <source>
        <dbReference type="EMBL" id="NWJ28698.1"/>
    </source>
</evidence>
<sequence length="110" mass="13031">MEGIISFGNKRSYEDFKKQIPSSVLPLFDSIREFCFSLGENVVEDVRMHRVVFCKSMTFRWFVDVEPQREGVIIKIQKNRKESVQIIQIKKDQLISEFSQMLKVAFEEIH</sequence>
<gene>
    <name evidence="1" type="ORF">HX848_04840</name>
</gene>
<dbReference type="Proteomes" id="UP000563820">
    <property type="component" value="Unassembled WGS sequence"/>
</dbReference>
<dbReference type="AlphaFoldDB" id="A0A7K4MHN5"/>
<reference evidence="1 2" key="1">
    <citation type="journal article" date="2019" name="Environ. Microbiol.">
        <title>Genomics insights into ecotype formation of ammonia-oxidizing archaea in the deep ocean.</title>
        <authorList>
            <person name="Wang Y."/>
            <person name="Huang J.M."/>
            <person name="Cui G.J."/>
            <person name="Nunoura T."/>
            <person name="Takaki Y."/>
            <person name="Li W.L."/>
            <person name="Li J."/>
            <person name="Gao Z.M."/>
            <person name="Takai K."/>
            <person name="Zhang A.Q."/>
            <person name="Stepanauskas R."/>
        </authorList>
    </citation>
    <scope>NUCLEOTIDE SEQUENCE [LARGE SCALE GENOMIC DNA]</scope>
    <source>
        <strain evidence="1 2">T1L11</strain>
    </source>
</reference>
<name>A0A7K4MHN5_9ARCH</name>